<reference evidence="1" key="3">
    <citation type="submission" date="2024-05" db="EMBL/GenBank/DDBJ databases">
        <title>Description of novel Chryseobacterium sp. strain C-2.</title>
        <authorList>
            <person name="Saticioglu I.B."/>
        </authorList>
    </citation>
    <scope>NUCLEOTIDE SEQUENCE</scope>
    <source>
        <strain evidence="1">C-2</strain>
    </source>
</reference>
<evidence type="ECO:0000313" key="2">
    <source>
        <dbReference type="EMBL" id="MCC9035740.1"/>
    </source>
</evidence>
<dbReference type="Proteomes" id="UP000603715">
    <property type="component" value="Unassembled WGS sequence"/>
</dbReference>
<reference evidence="3" key="2">
    <citation type="submission" date="2023-07" db="EMBL/GenBank/DDBJ databases">
        <title>Description of novel Chryseobacterium sp. strain C-2.</title>
        <authorList>
            <person name="Saticioglu I.B."/>
        </authorList>
    </citation>
    <scope>NUCLEOTIDE SEQUENCE [LARGE SCALE GENOMIC DNA]</scope>
    <source>
        <strain evidence="3">C-2</strain>
    </source>
</reference>
<gene>
    <name evidence="1" type="ORF">IEW27_14915</name>
    <name evidence="2" type="ORF">LNP80_16030</name>
</gene>
<sequence>MKFIYSIILGISSVVTLSAQVAIGKSSLTVLPSTTTPNPSISLEFGSGFKGLILPWVTNSGVVSQHPTANQKGGAFVFDRADRKVKFSKNNGTWIDLTVHTNQLPATGGNAAVDAALQTDTSYPEKAEAKSQIGGSLSDVTPGILVLADTNKAMIPPLVENPEINIKSPAPGMMVFDPVRKLFCVYNGTVWSYWRAG</sequence>
<keyword evidence="3" id="KW-1185">Reference proteome</keyword>
<evidence type="ECO:0000313" key="3">
    <source>
        <dbReference type="Proteomes" id="UP000603715"/>
    </source>
</evidence>
<reference evidence="2" key="1">
    <citation type="submission" date="2021-11" db="EMBL/GenBank/DDBJ databases">
        <title>Description of novel Chryseobacterium species.</title>
        <authorList>
            <person name="Saticioglu I.B."/>
            <person name="Ay H."/>
            <person name="Altun S."/>
            <person name="Duman M."/>
        </authorList>
    </citation>
    <scope>NUCLEOTIDE SEQUENCE</scope>
    <source>
        <strain evidence="2">C-39</strain>
    </source>
</reference>
<dbReference type="EMBL" id="JACXXP010000020">
    <property type="protein sequence ID" value="MBD3905876.1"/>
    <property type="molecule type" value="Genomic_DNA"/>
</dbReference>
<comment type="caution">
    <text evidence="2">The sequence shown here is derived from an EMBL/GenBank/DDBJ whole genome shotgun (WGS) entry which is preliminary data.</text>
</comment>
<evidence type="ECO:0000313" key="1">
    <source>
        <dbReference type="EMBL" id="MBD3905876.1"/>
    </source>
</evidence>
<organism evidence="2 4">
    <name type="scientific">Chryseobacterium muglaense</name>
    <dbReference type="NCBI Taxonomy" id="2893752"/>
    <lineage>
        <taxon>Bacteria</taxon>
        <taxon>Pseudomonadati</taxon>
        <taxon>Bacteroidota</taxon>
        <taxon>Flavobacteriia</taxon>
        <taxon>Flavobacteriales</taxon>
        <taxon>Weeksellaceae</taxon>
        <taxon>Chryseobacterium group</taxon>
        <taxon>Chryseobacterium</taxon>
    </lineage>
</organism>
<proteinExistence type="predicted"/>
<protein>
    <submittedName>
        <fullName evidence="2">Uncharacterized protein</fullName>
    </submittedName>
</protein>
<dbReference type="AlphaFoldDB" id="A0A9Q3YWI0"/>
<accession>A0A9Q3YWI0</accession>
<dbReference type="RefSeq" id="WP_191180304.1">
    <property type="nucleotide sequence ID" value="NZ_JACXXP010000020.1"/>
</dbReference>
<evidence type="ECO:0000313" key="4">
    <source>
        <dbReference type="Proteomes" id="UP001107960"/>
    </source>
</evidence>
<dbReference type="Proteomes" id="UP001107960">
    <property type="component" value="Unassembled WGS sequence"/>
</dbReference>
<dbReference type="EMBL" id="JAJJML010000001">
    <property type="protein sequence ID" value="MCC9035740.1"/>
    <property type="molecule type" value="Genomic_DNA"/>
</dbReference>
<name>A0A9Q3YWI0_9FLAO</name>